<dbReference type="AlphaFoldDB" id="A0A2X2UY19"/>
<evidence type="ECO:0000313" key="5">
    <source>
        <dbReference type="Proteomes" id="UP000250169"/>
    </source>
</evidence>
<evidence type="ECO:0000313" key="3">
    <source>
        <dbReference type="EMBL" id="SQA94840.1"/>
    </source>
</evidence>
<protein>
    <submittedName>
        <fullName evidence="2">Uncharacterized protein</fullName>
    </submittedName>
</protein>
<dbReference type="EMBL" id="UARG01000020">
    <property type="protein sequence ID" value="SQA94329.1"/>
    <property type="molecule type" value="Genomic_DNA"/>
</dbReference>
<dbReference type="EMBL" id="UAVS01000007">
    <property type="protein sequence ID" value="SQA94840.1"/>
    <property type="molecule type" value="Genomic_DNA"/>
</dbReference>
<sequence>MKRQSLHTRIFAFLLLFCMLKVAFPVGEFFHNHHTQEELCAIATGDKCHHNAHLSAVDTHHDCIFVQLHQFFAPSFFIYQFLEQSTTAVFFFIEKGFPQSTFTIFSRGPPM</sequence>
<reference evidence="4 5" key="1">
    <citation type="submission" date="2018-06" db="EMBL/GenBank/DDBJ databases">
        <authorList>
            <consortium name="Pathogen Informatics"/>
            <person name="Doyle S."/>
        </authorList>
    </citation>
    <scope>NUCLEOTIDE SEQUENCE [LARGE SCALE GENOMIC DNA]</scope>
    <source>
        <strain evidence="3 5">NCTC11545</strain>
        <strain evidence="2 4">NCTC11546</strain>
    </source>
</reference>
<evidence type="ECO:0000313" key="1">
    <source>
        <dbReference type="EMBL" id="SQA77368.1"/>
    </source>
</evidence>
<gene>
    <name evidence="3" type="ORF">NCTC11545_02039</name>
    <name evidence="1" type="ORF">NCTC11546_00574</name>
    <name evidence="2" type="ORF">NCTC11546_02499</name>
</gene>
<evidence type="ECO:0000313" key="4">
    <source>
        <dbReference type="Proteomes" id="UP000249891"/>
    </source>
</evidence>
<dbReference type="EMBL" id="UARG01000017">
    <property type="protein sequence ID" value="SQA77368.1"/>
    <property type="molecule type" value="Genomic_DNA"/>
</dbReference>
<dbReference type="Proteomes" id="UP000249891">
    <property type="component" value="Unassembled WGS sequence"/>
</dbReference>
<dbReference type="Proteomes" id="UP000250169">
    <property type="component" value="Unassembled WGS sequence"/>
</dbReference>
<accession>A0A2X2UY19</accession>
<evidence type="ECO:0000313" key="2">
    <source>
        <dbReference type="EMBL" id="SQA94329.1"/>
    </source>
</evidence>
<organism evidence="2 4">
    <name type="scientific">Capnocytophaga ochracea</name>
    <dbReference type="NCBI Taxonomy" id="1018"/>
    <lineage>
        <taxon>Bacteria</taxon>
        <taxon>Pseudomonadati</taxon>
        <taxon>Bacteroidota</taxon>
        <taxon>Flavobacteriia</taxon>
        <taxon>Flavobacteriales</taxon>
        <taxon>Flavobacteriaceae</taxon>
        <taxon>Capnocytophaga</taxon>
    </lineage>
</organism>
<name>A0A2X2UY19_CAPOC</name>
<proteinExistence type="predicted"/>